<evidence type="ECO:0000259" key="1">
    <source>
        <dbReference type="Pfam" id="PF00501"/>
    </source>
</evidence>
<dbReference type="InterPro" id="IPR000873">
    <property type="entry name" value="AMP-dep_synth/lig_dom"/>
</dbReference>
<dbReference type="RefSeq" id="WP_267152387.1">
    <property type="nucleotide sequence ID" value="NZ_JAPMLT010000009.1"/>
</dbReference>
<gene>
    <name evidence="3" type="ORF">OS242_14380</name>
</gene>
<feature type="domain" description="Condensation" evidence="2">
    <location>
        <begin position="26"/>
        <end position="469"/>
    </location>
</feature>
<dbReference type="InterPro" id="IPR001242">
    <property type="entry name" value="Condensation_dom"/>
</dbReference>
<evidence type="ECO:0000313" key="4">
    <source>
        <dbReference type="Proteomes" id="UP001208017"/>
    </source>
</evidence>
<dbReference type="Pfam" id="PF00668">
    <property type="entry name" value="Condensation"/>
    <property type="match status" value="1"/>
</dbReference>
<proteinExistence type="predicted"/>
<name>A0ABT3X6A8_9BACL</name>
<dbReference type="SUPFAM" id="SSF52777">
    <property type="entry name" value="CoA-dependent acyltransferases"/>
    <property type="match status" value="2"/>
</dbReference>
<dbReference type="InterPro" id="IPR023213">
    <property type="entry name" value="CAT-like_dom_sf"/>
</dbReference>
<dbReference type="InterPro" id="IPR042099">
    <property type="entry name" value="ANL_N_sf"/>
</dbReference>
<dbReference type="Gene3D" id="3.40.50.12780">
    <property type="entry name" value="N-terminal domain of ligase-like"/>
    <property type="match status" value="1"/>
</dbReference>
<dbReference type="EMBL" id="JAPMLT010000009">
    <property type="protein sequence ID" value="MCX7571135.1"/>
    <property type="molecule type" value="Genomic_DNA"/>
</dbReference>
<sequence>MTSTNWTASSDDDQERVEQTDHEYYMFPASHQQQRMYLLDELYPGSPLYNIPKVVRMRGSLNTEALAACFAEIVGRHETLRTVFGREEDELMQFIAPALDVPLNRIDLLHLPAEEREAAAMQIAAEEAARPFDLQAGPLLRTLLVQLGEQDHLLVLTMHHIISDGWSSGVLVREVAVLYEGFVQGRPVELPELPIQYGDYAEWQQEWLSEEVLDEQLAHWRQRLGDDPPVLELPTDRPRKPQPTHQGAVKTLALSKEWMKPVQELGRREGSTLFMTMLAAFYALLFRYSRQTDITIGTPIAGRNQEEVEGLIGFFVNTLALRATFEPETSFLELLHDVRTATLDAYAHQEIPFEVLVRELQPKRSRNDSPFFQVMFVLQNAPLPSLQLSGLSMEILESDDEPAKFDLTLMAIEREEGVVLRLAYSADLFEEATMERFLGHYQTLLQEIVKRPETRLCELPLLTASERSEVLSAWNDTRADYPQDAVLHELFEAQAARTPDAVAVSDDRATVTFRELNARSNQLARVLRERGVGADVAVGVLMERSVEMVVSLLGILKAGGAYVPLDPSYPVDRLTYVAEDTAFPVLLTQERLRGLLTGHTAEMICLDSEWERIAG</sequence>
<organism evidence="3 4">
    <name type="scientific">Tumebacillus lacus</name>
    <dbReference type="NCBI Taxonomy" id="2995335"/>
    <lineage>
        <taxon>Bacteria</taxon>
        <taxon>Bacillati</taxon>
        <taxon>Bacillota</taxon>
        <taxon>Bacilli</taxon>
        <taxon>Bacillales</taxon>
        <taxon>Alicyclobacillaceae</taxon>
        <taxon>Tumebacillus</taxon>
    </lineage>
</organism>
<dbReference type="Proteomes" id="UP001208017">
    <property type="component" value="Unassembled WGS sequence"/>
</dbReference>
<dbReference type="CDD" id="cd19531">
    <property type="entry name" value="LCL_NRPS-like"/>
    <property type="match status" value="1"/>
</dbReference>
<dbReference type="Gene3D" id="3.30.559.30">
    <property type="entry name" value="Nonribosomal peptide synthetase, condensation domain"/>
    <property type="match status" value="1"/>
</dbReference>
<dbReference type="PANTHER" id="PTHR45527">
    <property type="entry name" value="NONRIBOSOMAL PEPTIDE SYNTHETASE"/>
    <property type="match status" value="1"/>
</dbReference>
<feature type="domain" description="AMP-dependent synthetase/ligase" evidence="1">
    <location>
        <begin position="491"/>
        <end position="590"/>
    </location>
</feature>
<reference evidence="3 4" key="1">
    <citation type="submission" date="2022-11" db="EMBL/GenBank/DDBJ databases">
        <title>Study of microbial diversity in lake waters.</title>
        <authorList>
            <person name="Zhang J."/>
        </authorList>
    </citation>
    <scope>NUCLEOTIDE SEQUENCE [LARGE SCALE GENOMIC DNA]</scope>
    <source>
        <strain evidence="3 4">DT12</strain>
    </source>
</reference>
<evidence type="ECO:0000313" key="3">
    <source>
        <dbReference type="EMBL" id="MCX7571135.1"/>
    </source>
</evidence>
<evidence type="ECO:0000259" key="2">
    <source>
        <dbReference type="Pfam" id="PF00668"/>
    </source>
</evidence>
<protein>
    <submittedName>
        <fullName evidence="3">Condensation domain-containing protein</fullName>
    </submittedName>
</protein>
<feature type="non-terminal residue" evidence="3">
    <location>
        <position position="615"/>
    </location>
</feature>
<keyword evidence="4" id="KW-1185">Reference proteome</keyword>
<dbReference type="Gene3D" id="3.30.559.10">
    <property type="entry name" value="Chloramphenicol acetyltransferase-like domain"/>
    <property type="match status" value="1"/>
</dbReference>
<dbReference type="Pfam" id="PF00501">
    <property type="entry name" value="AMP-binding"/>
    <property type="match status" value="1"/>
</dbReference>
<dbReference type="SUPFAM" id="SSF56801">
    <property type="entry name" value="Acetyl-CoA synthetase-like"/>
    <property type="match status" value="1"/>
</dbReference>
<comment type="caution">
    <text evidence="3">The sequence shown here is derived from an EMBL/GenBank/DDBJ whole genome shotgun (WGS) entry which is preliminary data.</text>
</comment>
<dbReference type="PANTHER" id="PTHR45527:SF14">
    <property type="entry name" value="PLIPASTATIN SYNTHASE SUBUNIT B"/>
    <property type="match status" value="1"/>
</dbReference>
<accession>A0ABT3X6A8</accession>